<evidence type="ECO:0000256" key="1">
    <source>
        <dbReference type="SAM" id="SignalP"/>
    </source>
</evidence>
<evidence type="ECO:0000313" key="4">
    <source>
        <dbReference type="Proteomes" id="UP000029578"/>
    </source>
</evidence>
<accession>A0A096CYT9</accession>
<dbReference type="RefSeq" id="WP_036863813.1">
    <property type="nucleotide sequence ID" value="NZ_JRNS01000261.1"/>
</dbReference>
<evidence type="ECO:0000313" key="3">
    <source>
        <dbReference type="EMBL" id="KGF50434.1"/>
    </source>
</evidence>
<dbReference type="Pfam" id="PF15283">
    <property type="entry name" value="DUF4595"/>
    <property type="match status" value="1"/>
</dbReference>
<dbReference type="Proteomes" id="UP000029578">
    <property type="component" value="Unassembled WGS sequence"/>
</dbReference>
<dbReference type="CDD" id="cd12871">
    <property type="entry name" value="Bacuni_01323_like"/>
    <property type="match status" value="1"/>
</dbReference>
<proteinExistence type="predicted"/>
<organism evidence="3 4">
    <name type="scientific">Prevotella melaninogenica DNF00666</name>
    <dbReference type="NCBI Taxonomy" id="1401073"/>
    <lineage>
        <taxon>Bacteria</taxon>
        <taxon>Pseudomonadati</taxon>
        <taxon>Bacteroidota</taxon>
        <taxon>Bacteroidia</taxon>
        <taxon>Bacteroidales</taxon>
        <taxon>Prevotellaceae</taxon>
        <taxon>Prevotella</taxon>
    </lineage>
</organism>
<sequence length="272" mass="30193">MKKILTMAYLAAAVLGATTTLTSCSNDNDDNDTPSASVNPKTVFTGGLPQSVAGMTIQTNDKGQVISIKEENEFVTFQYKEAGTRSTAPAPDVVMTIGQGKEKQVCNLFLNKNGFVRHCDETEYDPDGKEEETWDFTYNNDGQLLTMLRSEGGNEKTTIKYQDGNIVETATVSADEPKESNSCKVYYTSPKVTSPIENKGCLMFFDVTFGIDMDEMIYAYYAGLLGKATKNLPVKLVDNENYNTQNFTWTLNSSGYPISFKRADYDTYSFAW</sequence>
<gene>
    <name evidence="3" type="ORF">HMPREF0661_04900</name>
</gene>
<dbReference type="Gene3D" id="2.40.160.190">
    <property type="match status" value="1"/>
</dbReference>
<reference evidence="3 4" key="1">
    <citation type="submission" date="2014-07" db="EMBL/GenBank/DDBJ databases">
        <authorList>
            <person name="McCorrison J."/>
            <person name="Sanka R."/>
            <person name="Torralba M."/>
            <person name="Gillis M."/>
            <person name="Haft D.H."/>
            <person name="Methe B."/>
            <person name="Sutton G."/>
            <person name="Nelson K.E."/>
        </authorList>
    </citation>
    <scope>NUCLEOTIDE SEQUENCE [LARGE SCALE GENOMIC DNA]</scope>
    <source>
        <strain evidence="3 4">DNF00666</strain>
    </source>
</reference>
<name>A0A096CYT9_9BACT</name>
<dbReference type="PROSITE" id="PS51257">
    <property type="entry name" value="PROKAR_LIPOPROTEIN"/>
    <property type="match status" value="1"/>
</dbReference>
<comment type="caution">
    <text evidence="3">The sequence shown here is derived from an EMBL/GenBank/DDBJ whole genome shotgun (WGS) entry which is preliminary data.</text>
</comment>
<feature type="domain" description="DUF4595" evidence="2">
    <location>
        <begin position="57"/>
        <end position="259"/>
    </location>
</feature>
<dbReference type="InterPro" id="IPR027931">
    <property type="entry name" value="DUF4595"/>
</dbReference>
<feature type="signal peptide" evidence="1">
    <location>
        <begin position="1"/>
        <end position="25"/>
    </location>
</feature>
<protein>
    <recommendedName>
        <fullName evidence="2">DUF4595 domain-containing protein</fullName>
    </recommendedName>
</protein>
<keyword evidence="1" id="KW-0732">Signal</keyword>
<dbReference type="EMBL" id="JRNS01000261">
    <property type="protein sequence ID" value="KGF50434.1"/>
    <property type="molecule type" value="Genomic_DNA"/>
</dbReference>
<feature type="chain" id="PRO_5001918885" description="DUF4595 domain-containing protein" evidence="1">
    <location>
        <begin position="26"/>
        <end position="272"/>
    </location>
</feature>
<evidence type="ECO:0000259" key="2">
    <source>
        <dbReference type="Pfam" id="PF15283"/>
    </source>
</evidence>
<dbReference type="AlphaFoldDB" id="A0A096CYT9"/>